<feature type="transmembrane region" description="Helical" evidence="9">
    <location>
        <begin position="311"/>
        <end position="327"/>
    </location>
</feature>
<keyword evidence="7 8" id="KW-0407">Ion channel</keyword>
<dbReference type="SUPFAM" id="SSF81324">
    <property type="entry name" value="Voltage-gated potassium channels"/>
    <property type="match status" value="2"/>
</dbReference>
<dbReference type="InterPro" id="IPR003280">
    <property type="entry name" value="2pore_dom_K_chnl"/>
</dbReference>
<evidence type="ECO:0000256" key="7">
    <source>
        <dbReference type="ARBA" id="ARBA00023303"/>
    </source>
</evidence>
<evidence type="ECO:0000256" key="5">
    <source>
        <dbReference type="ARBA" id="ARBA00023065"/>
    </source>
</evidence>
<dbReference type="Pfam" id="PF07885">
    <property type="entry name" value="Ion_trans_2"/>
    <property type="match status" value="2"/>
</dbReference>
<dbReference type="SUPFAM" id="SSF49265">
    <property type="entry name" value="Fibronectin type III"/>
    <property type="match status" value="1"/>
</dbReference>
<feature type="transmembrane region" description="Helical" evidence="9">
    <location>
        <begin position="196"/>
        <end position="217"/>
    </location>
</feature>
<evidence type="ECO:0000256" key="6">
    <source>
        <dbReference type="ARBA" id="ARBA00023136"/>
    </source>
</evidence>
<dbReference type="InterPro" id="IPR013099">
    <property type="entry name" value="K_chnl_dom"/>
</dbReference>
<evidence type="ECO:0000313" key="11">
    <source>
        <dbReference type="Proteomes" id="UP000046395"/>
    </source>
</evidence>
<keyword evidence="6 9" id="KW-0472">Membrane</keyword>
<reference evidence="12" key="2">
    <citation type="submission" date="2019-12" db="UniProtKB">
        <authorList>
            <consortium name="WormBaseParasite"/>
        </authorList>
    </citation>
    <scope>IDENTIFICATION</scope>
</reference>
<dbReference type="InterPro" id="IPR003961">
    <property type="entry name" value="FN3_dom"/>
</dbReference>
<keyword evidence="2 8" id="KW-0813">Transport</keyword>
<name>A0A5S6Q8G6_TRIMR</name>
<dbReference type="InterPro" id="IPR013783">
    <property type="entry name" value="Ig-like_fold"/>
</dbReference>
<feature type="transmembrane region" description="Helical" evidence="9">
    <location>
        <begin position="333"/>
        <end position="360"/>
    </location>
</feature>
<evidence type="ECO:0000256" key="1">
    <source>
        <dbReference type="ARBA" id="ARBA00004141"/>
    </source>
</evidence>
<dbReference type="CDD" id="cd00063">
    <property type="entry name" value="FN3"/>
    <property type="match status" value="2"/>
</dbReference>
<feature type="transmembrane region" description="Helical" evidence="9">
    <location>
        <begin position="276"/>
        <end position="299"/>
    </location>
</feature>
<evidence type="ECO:0000256" key="9">
    <source>
        <dbReference type="SAM" id="Phobius"/>
    </source>
</evidence>
<evidence type="ECO:0000256" key="2">
    <source>
        <dbReference type="ARBA" id="ARBA00022448"/>
    </source>
</evidence>
<dbReference type="Proteomes" id="UP000046395">
    <property type="component" value="Unassembled WGS sequence"/>
</dbReference>
<dbReference type="AlphaFoldDB" id="A0A5S6Q8G6"/>
<evidence type="ECO:0000256" key="3">
    <source>
        <dbReference type="ARBA" id="ARBA00022692"/>
    </source>
</evidence>
<dbReference type="GO" id="GO:0030322">
    <property type="term" value="P:stabilization of membrane potential"/>
    <property type="evidence" value="ECO:0007669"/>
    <property type="project" value="TreeGrafter"/>
</dbReference>
<keyword evidence="4 9" id="KW-1133">Transmembrane helix</keyword>
<dbReference type="GO" id="GO:0015271">
    <property type="term" value="F:outward rectifier potassium channel activity"/>
    <property type="evidence" value="ECO:0007669"/>
    <property type="project" value="TreeGrafter"/>
</dbReference>
<feature type="transmembrane region" description="Helical" evidence="9">
    <location>
        <begin position="166"/>
        <end position="184"/>
    </location>
</feature>
<sequence>MEDHSLAEAKKVQSLSKSPAELLPSATSLLPYRLNRRRTSLKLQLKRYFYLALPHVSLIIVSLAYTCLGAFVFMKLEEPHMRQLRKQMDLQVQTDKDQLLARLLELSRSRRSKEEGEVEFRNYVRSIYGMHKIKGLRERENLHYGDAPLGGGHPDRDRLLDPAEEWSFAAALFFVLTTLTTIGYGDVVPMTREGRVFCLCYCIIGIPLVLVTTANMAKFMSAGVYFVYVKYVLLREKIFRTLAHLKQSFAHANVETAKVSLEADQMLLQHLETVEYVRLSAPVILLIIVGYAALGGVIISHTEAWNFFDSFYFSLVSILTVGFGDFVPSQKRFIIVSMMYIFVGLLIATMCVDTVGVQYVQRIHQFGRRIRNADYHQLLRRLKARQFSIRENFEQFTESAESFSPEIEGVEADLPNDHSLPLRIRVADVTPYSIALKWSLQYEKEPDDGADVEYKLDYKTILAGARDKMTHSLITKQTECILENLCSFTAYSINMTLSFGKKKFTPINLLIVTEPETSPQNITIKAVDSTTAFLRWSPPCKNRDIVKAYAIYYSNNLPMAFESWQKKIVPAEELSSCVTGLENPDDYYFCMSSVYETYHSPLSKPICISENPTVKPEFLTYSKIHLWSWTPIFGYGKLHKSFEH</sequence>
<comment type="similarity">
    <text evidence="8">Belongs to the two pore domain potassium channel (TC 1.A.1.8) family.</text>
</comment>
<dbReference type="PROSITE" id="PS50853">
    <property type="entry name" value="FN3"/>
    <property type="match status" value="2"/>
</dbReference>
<feature type="domain" description="Fibronectin type-III" evidence="10">
    <location>
        <begin position="420"/>
        <end position="517"/>
    </location>
</feature>
<reference evidence="11" key="1">
    <citation type="submission" date="2014-03" db="EMBL/GenBank/DDBJ databases">
        <title>The whipworm genome and dual-species transcriptomics of an intimate host-pathogen interaction.</title>
        <authorList>
            <person name="Foth B.J."/>
            <person name="Tsai I.J."/>
            <person name="Reid A.J."/>
            <person name="Bancroft A.J."/>
            <person name="Nichol S."/>
            <person name="Tracey A."/>
            <person name="Holroyd N."/>
            <person name="Cotton J.A."/>
            <person name="Stanley E.J."/>
            <person name="Zarowiecki M."/>
            <person name="Liu J.Z."/>
            <person name="Huckvale T."/>
            <person name="Cooper P.J."/>
            <person name="Grencis R.K."/>
            <person name="Berriman M."/>
        </authorList>
    </citation>
    <scope>NUCLEOTIDE SEQUENCE [LARGE SCALE GENOMIC DNA]</scope>
    <source>
        <strain evidence="11">Edinburgh</strain>
    </source>
</reference>
<dbReference type="WBParaSite" id="TMUE_1000003514.2">
    <property type="protein sequence ID" value="TMUE_1000003514.2"/>
    <property type="gene ID" value="WBGene00287879"/>
</dbReference>
<keyword evidence="5 8" id="KW-0406">Ion transport</keyword>
<dbReference type="PANTHER" id="PTHR11003">
    <property type="entry name" value="POTASSIUM CHANNEL, SUBFAMILY K"/>
    <property type="match status" value="1"/>
</dbReference>
<feature type="transmembrane region" description="Helical" evidence="9">
    <location>
        <begin position="48"/>
        <end position="74"/>
    </location>
</feature>
<evidence type="ECO:0000259" key="10">
    <source>
        <dbReference type="PROSITE" id="PS50853"/>
    </source>
</evidence>
<comment type="subcellular location">
    <subcellularLocation>
        <location evidence="1">Membrane</location>
        <topology evidence="1">Multi-pass membrane protein</topology>
    </subcellularLocation>
</comment>
<evidence type="ECO:0000256" key="4">
    <source>
        <dbReference type="ARBA" id="ARBA00022989"/>
    </source>
</evidence>
<dbReference type="PANTHER" id="PTHR11003:SF335">
    <property type="entry name" value="POTASSIUM CHANNEL DOMAIN-CONTAINING PROTEIN"/>
    <property type="match status" value="1"/>
</dbReference>
<dbReference type="Pfam" id="PF00041">
    <property type="entry name" value="fn3"/>
    <property type="match status" value="1"/>
</dbReference>
<proteinExistence type="inferred from homology"/>
<dbReference type="Gene3D" id="2.60.40.10">
    <property type="entry name" value="Immunoglobulins"/>
    <property type="match status" value="2"/>
</dbReference>
<organism evidence="11 12">
    <name type="scientific">Trichuris muris</name>
    <name type="common">Mouse whipworm</name>
    <dbReference type="NCBI Taxonomy" id="70415"/>
    <lineage>
        <taxon>Eukaryota</taxon>
        <taxon>Metazoa</taxon>
        <taxon>Ecdysozoa</taxon>
        <taxon>Nematoda</taxon>
        <taxon>Enoplea</taxon>
        <taxon>Dorylaimia</taxon>
        <taxon>Trichinellida</taxon>
        <taxon>Trichuridae</taxon>
        <taxon>Trichuris</taxon>
    </lineage>
</organism>
<dbReference type="PRINTS" id="PR01333">
    <property type="entry name" value="2POREKCHANEL"/>
</dbReference>
<evidence type="ECO:0000313" key="12">
    <source>
        <dbReference type="WBParaSite" id="TMUE_1000003514.1"/>
    </source>
</evidence>
<dbReference type="GO" id="GO:0005886">
    <property type="term" value="C:plasma membrane"/>
    <property type="evidence" value="ECO:0007669"/>
    <property type="project" value="TreeGrafter"/>
</dbReference>
<dbReference type="SMART" id="SM00060">
    <property type="entry name" value="FN3"/>
    <property type="match status" value="2"/>
</dbReference>
<dbReference type="InterPro" id="IPR036116">
    <property type="entry name" value="FN3_sf"/>
</dbReference>
<keyword evidence="11" id="KW-1185">Reference proteome</keyword>
<dbReference type="GO" id="GO:0022841">
    <property type="term" value="F:potassium ion leak channel activity"/>
    <property type="evidence" value="ECO:0007669"/>
    <property type="project" value="TreeGrafter"/>
</dbReference>
<dbReference type="Gene3D" id="1.10.287.70">
    <property type="match status" value="1"/>
</dbReference>
<accession>A0A5S6Q8G6</accession>
<dbReference type="WBParaSite" id="TMUE_1000003514.1">
    <property type="protein sequence ID" value="TMUE_1000003514.1"/>
    <property type="gene ID" value="WBGene00287879"/>
</dbReference>
<dbReference type="STRING" id="70415.A0A5S6Q8G6"/>
<feature type="domain" description="Fibronectin type-III" evidence="10">
    <location>
        <begin position="518"/>
        <end position="613"/>
    </location>
</feature>
<keyword evidence="3 8" id="KW-0812">Transmembrane</keyword>
<evidence type="ECO:0000256" key="8">
    <source>
        <dbReference type="RuleBase" id="RU003857"/>
    </source>
</evidence>
<protein>
    <submittedName>
        <fullName evidence="12">Fibronectin type-III domain-containing protein</fullName>
    </submittedName>
</protein>